<reference evidence="3 4" key="1">
    <citation type="submission" date="2014-02" db="EMBL/GenBank/DDBJ databases">
        <title>Comparative genomics and transcriptomics to identify genetic mechanisms underlying the emergence of carbapenem resistant Acinetobacter baumannii (CRAb).</title>
        <authorList>
            <person name="Harris A.D."/>
            <person name="Johnson K.J."/>
            <person name="George J."/>
            <person name="Shefchek K."/>
            <person name="Daugherty S.C."/>
            <person name="Parankush S."/>
            <person name="Sadzewicz L."/>
            <person name="Tallon L."/>
            <person name="Sengamalay N."/>
            <person name="Hazen T.H."/>
            <person name="Rasko D.A."/>
        </authorList>
    </citation>
    <scope>NUCLEOTIDE SEQUENCE [LARGE SCALE GENOMIC DNA]</scope>
    <source>
        <strain evidence="3 4">1295743</strain>
    </source>
</reference>
<dbReference type="RefSeq" id="WP_001005718.1">
    <property type="nucleotide sequence ID" value="NZ_JEWH01000078.1"/>
</dbReference>
<feature type="compositionally biased region" description="Acidic residues" evidence="1">
    <location>
        <begin position="245"/>
        <end position="256"/>
    </location>
</feature>
<dbReference type="PIRSF" id="PIRSF031715">
    <property type="entry name" value="Cob_chel_CobT"/>
    <property type="match status" value="1"/>
</dbReference>
<feature type="domain" description="VWFA" evidence="2">
    <location>
        <begin position="435"/>
        <end position="640"/>
    </location>
</feature>
<dbReference type="Pfam" id="PF11775">
    <property type="entry name" value="CobT_C"/>
    <property type="match status" value="1"/>
</dbReference>
<dbReference type="Pfam" id="PF06213">
    <property type="entry name" value="CobT"/>
    <property type="match status" value="1"/>
</dbReference>
<dbReference type="InterPro" id="IPR025861">
    <property type="entry name" value="CobT_VWA_dom"/>
</dbReference>
<dbReference type="InterPro" id="IPR051928">
    <property type="entry name" value="NorD/CobT"/>
</dbReference>
<dbReference type="SUPFAM" id="SSF53300">
    <property type="entry name" value="vWA-like"/>
    <property type="match status" value="1"/>
</dbReference>
<evidence type="ECO:0000313" key="4">
    <source>
        <dbReference type="Proteomes" id="UP000020595"/>
    </source>
</evidence>
<dbReference type="PANTHER" id="PTHR41248">
    <property type="entry name" value="NORD PROTEIN"/>
    <property type="match status" value="1"/>
</dbReference>
<dbReference type="EMBL" id="JEWH01000078">
    <property type="protein sequence ID" value="EXB03682.1"/>
    <property type="molecule type" value="Genomic_DNA"/>
</dbReference>
<dbReference type="Proteomes" id="UP000020595">
    <property type="component" value="Unassembled WGS sequence"/>
</dbReference>
<evidence type="ECO:0000259" key="2">
    <source>
        <dbReference type="PROSITE" id="PS50234"/>
    </source>
</evidence>
<dbReference type="PROSITE" id="PS50234">
    <property type="entry name" value="VWFA"/>
    <property type="match status" value="1"/>
</dbReference>
<gene>
    <name evidence="3" type="ORF">J512_3851</name>
</gene>
<evidence type="ECO:0000256" key="1">
    <source>
        <dbReference type="SAM" id="MobiDB-lite"/>
    </source>
</evidence>
<feature type="compositionally biased region" description="Basic and acidic residues" evidence="1">
    <location>
        <begin position="290"/>
        <end position="299"/>
    </location>
</feature>
<name>A0A009HHK3_ACIB9</name>
<protein>
    <submittedName>
        <fullName evidence="3">Cobalamin biosynthesis CobT family protein</fullName>
    </submittedName>
</protein>
<sequence length="640" mass="71527">MNERIHILRQAIVVVTQALTNSDIAVTQEGIEAGVHKDPKTGKPVRINLPYLPDNSPDSLIDAVQGFLDQEVAKYLFTDFSLKLKGSEEVKTLTSLLEEARVERCMAEKYRGSNINMKNASQFFIDELIDDKYQKLVKEKASDEEITQHLMLPMLRALSGQEVFEHYLKDKMKHIKPVWDMLTPFKPEIEKLKSTKDTMDLAQRIYKVLKDEPELPELPDSEHDEDSDSLPVPKSPGKSAGVGNSEDENEEDDDEGGSLGGAVGADEGEDEEGEGGSGGKAKQRPNAVKHSLESDDKKSAPPRSEFVAAILDSLKDTKNNYSEQLSKKIAQRTAADVKKSKYAVFTNEGDVIEPLEVPKLHYDDKMFKRLEDKVASMVGPMQKDMERAIQARSKSVWENGLKQGKLNSSSLARLASTGDCRIFRKHVESKTKDVAVSLVVDMSGSMCGSKIHTAAAASYALSNVLDRLKIPHEVICFTTHTDSATYHKRLKQIREAEKKYGVSYSRYENLYMPVIKGYNERINTETKRRFGWLPHSGLMASNIDGECVEIAARRLMGRKEAGKIMMVLSDGSPAGGGNSRDLEYHLKEVVKKIEKSKVDVIGIGIEDDSVRRFYDKHVVIHDVEQLPSLVISRLRSMLLA</sequence>
<dbReference type="PANTHER" id="PTHR41248:SF1">
    <property type="entry name" value="NORD PROTEIN"/>
    <property type="match status" value="1"/>
</dbReference>
<dbReference type="Gene3D" id="3.40.50.410">
    <property type="entry name" value="von Willebrand factor, type A domain"/>
    <property type="match status" value="1"/>
</dbReference>
<dbReference type="AlphaFoldDB" id="A0A009HHK3"/>
<feature type="compositionally biased region" description="Acidic residues" evidence="1">
    <location>
        <begin position="214"/>
        <end position="228"/>
    </location>
</feature>
<proteinExistence type="predicted"/>
<dbReference type="InterPro" id="IPR036465">
    <property type="entry name" value="vWFA_dom_sf"/>
</dbReference>
<dbReference type="PATRIC" id="fig|1310613.3.peg.3682"/>
<comment type="caution">
    <text evidence="3">The sequence shown here is derived from an EMBL/GenBank/DDBJ whole genome shotgun (WGS) entry which is preliminary data.</text>
</comment>
<dbReference type="GO" id="GO:0009236">
    <property type="term" value="P:cobalamin biosynthetic process"/>
    <property type="evidence" value="ECO:0007669"/>
    <property type="project" value="InterPro"/>
</dbReference>
<dbReference type="InterPro" id="IPR002035">
    <property type="entry name" value="VWF_A"/>
</dbReference>
<dbReference type="InterPro" id="IPR006538">
    <property type="entry name" value="CobT"/>
</dbReference>
<evidence type="ECO:0000313" key="3">
    <source>
        <dbReference type="EMBL" id="EXB03682.1"/>
    </source>
</evidence>
<organism evidence="3 4">
    <name type="scientific">Acinetobacter baumannii (strain 1295743)</name>
    <dbReference type="NCBI Taxonomy" id="1310613"/>
    <lineage>
        <taxon>Bacteria</taxon>
        <taxon>Pseudomonadati</taxon>
        <taxon>Pseudomonadota</taxon>
        <taxon>Gammaproteobacteria</taxon>
        <taxon>Moraxellales</taxon>
        <taxon>Moraxellaceae</taxon>
        <taxon>Acinetobacter</taxon>
        <taxon>Acinetobacter calcoaceticus/baumannii complex</taxon>
    </lineage>
</organism>
<accession>A0A009HHK3</accession>
<feature type="region of interest" description="Disordered" evidence="1">
    <location>
        <begin position="212"/>
        <end position="302"/>
    </location>
</feature>